<keyword evidence="1" id="KW-0812">Transmembrane</keyword>
<accession>A0A2R7Y6L5</accession>
<protein>
    <submittedName>
        <fullName evidence="2">Uncharacterized protein</fullName>
    </submittedName>
</protein>
<keyword evidence="1" id="KW-0472">Membrane</keyword>
<name>A0A2R7Y6L5_9CREN</name>
<feature type="transmembrane region" description="Helical" evidence="1">
    <location>
        <begin position="267"/>
        <end position="290"/>
    </location>
</feature>
<organism evidence="2 3">
    <name type="scientific">Zestosphaera tikiterensis</name>
    <dbReference type="NCBI Taxonomy" id="1973259"/>
    <lineage>
        <taxon>Archaea</taxon>
        <taxon>Thermoproteota</taxon>
        <taxon>Thermoprotei</taxon>
        <taxon>Desulfurococcales</taxon>
        <taxon>Desulfurococcaceae</taxon>
        <taxon>Zestosphaera</taxon>
    </lineage>
</organism>
<reference evidence="2 3" key="1">
    <citation type="journal article" date="2018" name="Syst. Appl. Microbiol.">
        <title>A new symbiotic nanoarchaeote (Candidatus Nanoclepta minutus) and its host (Zestosphaera tikiterensis gen. nov., sp. nov.) from a New Zealand hot spring.</title>
        <authorList>
            <person name="St John E."/>
            <person name="Liu Y."/>
            <person name="Podar M."/>
            <person name="Stott M.B."/>
            <person name="Meneghin J."/>
            <person name="Chen Z."/>
            <person name="Lagutin K."/>
            <person name="Mitchell K."/>
            <person name="Reysenbach A.L."/>
        </authorList>
    </citation>
    <scope>NUCLEOTIDE SEQUENCE [LARGE SCALE GENOMIC DNA]</scope>
    <source>
        <strain evidence="2">NZ3</strain>
    </source>
</reference>
<gene>
    <name evidence="2" type="ORF">B7O98_01660</name>
</gene>
<evidence type="ECO:0000256" key="1">
    <source>
        <dbReference type="SAM" id="Phobius"/>
    </source>
</evidence>
<dbReference type="AlphaFoldDB" id="A0A2R7Y6L5"/>
<sequence length="291" mass="33531">MNSYKLECVNLIEDLHDFLTRKYNVIVAELFTRFYRKNIEHRKTVTWYNEDEGARVEVVHEDAGKKFEEVVIDTLNNLKHFLVSGKIDVNVFRQEIGRLTFVTYYRAPLMYPYLKEILLASGCSLTIKSSRKLPTEEILKQYTKYMESLGQADQRDIVGVKIIVQKGKKPLSNYDVKIYVETPEKGIIIANEATMKTGDNGELIIPVKKYSEIKIIIPNKIKEATIMDERTREVLKKIAPNDKYINIPIGSNNVKVVLDVKRRIRPYLLIGYFLIGLTALITLLALLSLLS</sequence>
<dbReference type="EMBL" id="NBVN01000002">
    <property type="protein sequence ID" value="PUA33170.1"/>
    <property type="molecule type" value="Genomic_DNA"/>
</dbReference>
<evidence type="ECO:0000313" key="2">
    <source>
        <dbReference type="EMBL" id="PUA33170.1"/>
    </source>
</evidence>
<proteinExistence type="predicted"/>
<dbReference type="Proteomes" id="UP000244093">
    <property type="component" value="Unassembled WGS sequence"/>
</dbReference>
<evidence type="ECO:0000313" key="3">
    <source>
        <dbReference type="Proteomes" id="UP000244093"/>
    </source>
</evidence>
<comment type="caution">
    <text evidence="2">The sequence shown here is derived from an EMBL/GenBank/DDBJ whole genome shotgun (WGS) entry which is preliminary data.</text>
</comment>
<keyword evidence="1" id="KW-1133">Transmembrane helix</keyword>